<proteinExistence type="predicted"/>
<dbReference type="Proteomes" id="UP000054988">
    <property type="component" value="Unassembled WGS sequence"/>
</dbReference>
<sequence length="134" mass="15200">MQSQFPASKRPKANFVFLARMRTPSGPREMKSRSPNPGSNPPAVQPSRRGLQRAGHSYPNRCLTPYISSSDDDSEETLYSSSPEPKKIKLPHEMRKCKPIELPPPSPETERLWQEGVPFAKWAEYLNLRPAKNV</sequence>
<evidence type="ECO:0000313" key="2">
    <source>
        <dbReference type="EMBL" id="KTB46910.1"/>
    </source>
</evidence>
<protein>
    <submittedName>
        <fullName evidence="2">Uncharacterized protein</fullName>
    </submittedName>
</protein>
<evidence type="ECO:0000313" key="3">
    <source>
        <dbReference type="Proteomes" id="UP000054988"/>
    </source>
</evidence>
<comment type="caution">
    <text evidence="2">The sequence shown here is derived from an EMBL/GenBank/DDBJ whole genome shotgun (WGS) entry which is preliminary data.</text>
</comment>
<feature type="region of interest" description="Disordered" evidence="1">
    <location>
        <begin position="1"/>
        <end position="109"/>
    </location>
</feature>
<feature type="compositionally biased region" description="Basic and acidic residues" evidence="1">
    <location>
        <begin position="84"/>
        <end position="99"/>
    </location>
</feature>
<name>A0A0W0GEC6_MONRR</name>
<evidence type="ECO:0000256" key="1">
    <source>
        <dbReference type="SAM" id="MobiDB-lite"/>
    </source>
</evidence>
<gene>
    <name evidence="2" type="ORF">WG66_543</name>
</gene>
<organism evidence="2 3">
    <name type="scientific">Moniliophthora roreri</name>
    <name type="common">Frosty pod rot fungus</name>
    <name type="synonym">Monilia roreri</name>
    <dbReference type="NCBI Taxonomy" id="221103"/>
    <lineage>
        <taxon>Eukaryota</taxon>
        <taxon>Fungi</taxon>
        <taxon>Dikarya</taxon>
        <taxon>Basidiomycota</taxon>
        <taxon>Agaricomycotina</taxon>
        <taxon>Agaricomycetes</taxon>
        <taxon>Agaricomycetidae</taxon>
        <taxon>Agaricales</taxon>
        <taxon>Marasmiineae</taxon>
        <taxon>Marasmiaceae</taxon>
        <taxon>Moniliophthora</taxon>
    </lineage>
</organism>
<accession>A0A0W0GEC6</accession>
<dbReference type="EMBL" id="LATX01000216">
    <property type="protein sequence ID" value="KTB46910.1"/>
    <property type="molecule type" value="Genomic_DNA"/>
</dbReference>
<dbReference type="AlphaFoldDB" id="A0A0W0GEC6"/>
<reference evidence="2 3" key="1">
    <citation type="submission" date="2015-12" db="EMBL/GenBank/DDBJ databases">
        <title>Draft genome sequence of Moniliophthora roreri, the causal agent of frosty pod rot of cacao.</title>
        <authorList>
            <person name="Aime M.C."/>
            <person name="Diaz-Valderrama J.R."/>
            <person name="Kijpornyongpan T."/>
            <person name="Phillips-Mora W."/>
        </authorList>
    </citation>
    <scope>NUCLEOTIDE SEQUENCE [LARGE SCALE GENOMIC DNA]</scope>
    <source>
        <strain evidence="2 3">MCA 2952</strain>
    </source>
</reference>